<evidence type="ECO:0000256" key="10">
    <source>
        <dbReference type="SAM" id="MobiDB-lite"/>
    </source>
</evidence>
<proteinExistence type="predicted"/>
<keyword evidence="7" id="KW-0206">Cytoskeleton</keyword>
<evidence type="ECO:0000313" key="11">
    <source>
        <dbReference type="EMBL" id="KOC59156.1"/>
    </source>
</evidence>
<evidence type="ECO:0000256" key="8">
    <source>
        <dbReference type="ARBA" id="ARBA00023273"/>
    </source>
</evidence>
<feature type="coiled-coil region" evidence="9">
    <location>
        <begin position="1422"/>
        <end position="1463"/>
    </location>
</feature>
<dbReference type="Pfam" id="PF25828">
    <property type="entry name" value="CC_Cfap43"/>
    <property type="match status" value="2"/>
</dbReference>
<gene>
    <name evidence="11" type="ORF">WH47_11232</name>
</gene>
<feature type="compositionally biased region" description="Acidic residues" evidence="10">
    <location>
        <begin position="962"/>
        <end position="971"/>
    </location>
</feature>
<reference evidence="11 12" key="1">
    <citation type="submission" date="2015-07" db="EMBL/GenBank/DDBJ databases">
        <title>The genome of Habropoda laboriosa.</title>
        <authorList>
            <person name="Pan H."/>
            <person name="Kapheim K."/>
        </authorList>
    </citation>
    <scope>NUCLEOTIDE SEQUENCE [LARGE SCALE GENOMIC DNA]</scope>
    <source>
        <strain evidence="11">0110345459</strain>
    </source>
</reference>
<dbReference type="PANTHER" id="PTHR14885:SF1">
    <property type="entry name" value="CILIA- AND FLAGELLA-ASSOCIATED PROTEIN 43"/>
    <property type="match status" value="1"/>
</dbReference>
<accession>A0A0L7QKV4</accession>
<dbReference type="PANTHER" id="PTHR14885">
    <property type="entry name" value="CILIA- AND FLAGELLA-ASSOCIATED PROTEIN 43-RELATED"/>
    <property type="match status" value="1"/>
</dbReference>
<feature type="compositionally biased region" description="Acidic residues" evidence="10">
    <location>
        <begin position="944"/>
        <end position="955"/>
    </location>
</feature>
<keyword evidence="5" id="KW-0677">Repeat</keyword>
<dbReference type="STRING" id="597456.A0A0L7QKV4"/>
<evidence type="ECO:0000256" key="6">
    <source>
        <dbReference type="ARBA" id="ARBA00023054"/>
    </source>
</evidence>
<dbReference type="OrthoDB" id="535167at2759"/>
<evidence type="ECO:0000256" key="3">
    <source>
        <dbReference type="ARBA" id="ARBA00022490"/>
    </source>
</evidence>
<dbReference type="GO" id="GO:0005930">
    <property type="term" value="C:axoneme"/>
    <property type="evidence" value="ECO:0007669"/>
    <property type="project" value="TreeGrafter"/>
</dbReference>
<feature type="compositionally biased region" description="Basic and acidic residues" evidence="10">
    <location>
        <begin position="675"/>
        <end position="686"/>
    </location>
</feature>
<evidence type="ECO:0000313" key="12">
    <source>
        <dbReference type="Proteomes" id="UP000053825"/>
    </source>
</evidence>
<keyword evidence="3" id="KW-0963">Cytoplasm</keyword>
<dbReference type="InterPro" id="IPR015943">
    <property type="entry name" value="WD40/YVTN_repeat-like_dom_sf"/>
</dbReference>
<evidence type="ECO:0000256" key="5">
    <source>
        <dbReference type="ARBA" id="ARBA00022737"/>
    </source>
</evidence>
<evidence type="ECO:0000256" key="4">
    <source>
        <dbReference type="ARBA" id="ARBA00022574"/>
    </source>
</evidence>
<organism evidence="11 12">
    <name type="scientific">Habropoda laboriosa</name>
    <dbReference type="NCBI Taxonomy" id="597456"/>
    <lineage>
        <taxon>Eukaryota</taxon>
        <taxon>Metazoa</taxon>
        <taxon>Ecdysozoa</taxon>
        <taxon>Arthropoda</taxon>
        <taxon>Hexapoda</taxon>
        <taxon>Insecta</taxon>
        <taxon>Pterygota</taxon>
        <taxon>Neoptera</taxon>
        <taxon>Endopterygota</taxon>
        <taxon>Hymenoptera</taxon>
        <taxon>Apocrita</taxon>
        <taxon>Aculeata</taxon>
        <taxon>Apoidea</taxon>
        <taxon>Anthophila</taxon>
        <taxon>Apidae</taxon>
        <taxon>Habropoda</taxon>
    </lineage>
</organism>
<protein>
    <submittedName>
        <fullName evidence="11">WD repeat-containing protein 96</fullName>
    </submittedName>
</protein>
<dbReference type="Gene3D" id="2.130.10.10">
    <property type="entry name" value="YVTN repeat-like/Quinoprotein amine dehydrogenase"/>
    <property type="match status" value="2"/>
</dbReference>
<dbReference type="InterPro" id="IPR011047">
    <property type="entry name" value="Quinoprotein_ADH-like_sf"/>
</dbReference>
<dbReference type="Proteomes" id="UP000053825">
    <property type="component" value="Unassembled WGS sequence"/>
</dbReference>
<evidence type="ECO:0000256" key="9">
    <source>
        <dbReference type="SAM" id="Coils"/>
    </source>
</evidence>
<keyword evidence="12" id="KW-1185">Reference proteome</keyword>
<evidence type="ECO:0000256" key="1">
    <source>
        <dbReference type="ARBA" id="ARBA00004138"/>
    </source>
</evidence>
<dbReference type="GO" id="GO:0003341">
    <property type="term" value="P:cilium movement"/>
    <property type="evidence" value="ECO:0007669"/>
    <property type="project" value="UniProtKB-ARBA"/>
</dbReference>
<keyword evidence="4" id="KW-0853">WD repeat</keyword>
<sequence>MRSARYLDNGLAIHPTTYYPLAHLPGNRSPRADASVHGKGNSPIDPPTEVIATASGIYVSFYDSGSGRTRVERFDGGERGDGACCLAGLSVASIFSLVERKPNPKISIFAYPTIRRISLCANSQEAIGYLCCTFAGTEYLLAQTTYPDFRLIVWHWSTGERLATIEARNVDLTTIVCSKDLSRLVAQLTPSTGMLSVYRILACSRIVRLHRCLESRCERKPRILSCCWFSEAILLCCDEFGNVWSVDYDETEEERRIQTIFRTFQDEENGRLRTNPVLVAHAGGVLITIDLSSTERDRDVQATFYRKLSKDRNEKWSSIWSISLPSYPKHAESVPRRDRILILGENGDLYEIFAPSHHRPPRLEFLLRYDAPYKTILPLSGPHFAILNRADRLTIVDASTGSLVSSKELAHHGTVVQLISHPSLPLLASCSDEGNCLLVEADAPSSPKIASCVHLQRETLDRVKFSEGGRLLGVAASSIARLFLLTSNAKVAVCLNVRRKVVDFLVYETTNDDQSAAKVLVLVGESNDSLAGREIQVYACRFSGDFYEHVDHQMKLSSSFESLHYGREGSHEILGVPCLAKQLYRIELKNDFREAARLEALPSLHQIRGIAISAHRPSTNLLTCGFDGLIVFALFAAHHRTEGGVDCAIFTDAAIVSLGRNGDLVGNKLPSPPSFDDRRTLGRGDSRSTSFTVRANEDWTEETWMEAANIRRQSMYEETRLSILNDWNEVKNRVKELLDENEAAPENARLPISAFDLDQEARKRKLAEARSKEELLVKDAEERVARHDRASRYFRETFLDSLTVKPRSIFSLFARSKVTNYPLAKLAPEDTDRLSWCRFSMEMREMVSRYENSEDSRSSSSHPGFVEILEACTVAEHRERELKARFNERFEKTRSRKKSEMRAANERVERTRRIVDELASTFGVDARSNLLEDAPRWHPIELLEEEEEEEEEDPIVDVKTEENEEGTETEGDDFHREALQRTMDGVLEPRLEDNAKRNIPVPDCLLRTKCATEEDVRAIESYEKKLRVQEEDRGRYKTMLEAELERIKEEFWKSAKAFDDELHELSAEKMRTVERSILAERLKKVQAILQHRRIVEGKREIQRKVELELVPATKEVRKLSEDCDLFEAAVAELRNRYESVRKGEKLVDGKFRAELADLKTSSTEEHLFRHYRRRPRLLEAGCSTSVAFLAELASCLVEQRYSEILPRECSAYLRRMDELDRMPEGLSSRLEPDHWRAVCRLRRLKLEAETKARSCAIELAEAEQSLTFMRNACSIGRNTANRCKQEIEREEKSLADLSNDREVSLFLKAGQLYMEAKEACPRTDWEHAVFIPREELTRANEAIAEAERRRSVALEKLENIEKTVALEEWRHARVKMTMEDLQEEAKDLELFKVRNDYRQRLSFFPSSFFTPRSIHVLASYTLQEIVEAVERERSKLKRTETETERWRRRNARLTEEIDRSIAERCELADASRDPLRSRVAVFQRRRIKAIRRKARLARLIEENAEELSSLKNRLEISKLRTYPTLRMKR</sequence>
<feature type="region of interest" description="Disordered" evidence="10">
    <location>
        <begin position="944"/>
        <end position="976"/>
    </location>
</feature>
<keyword evidence="6 9" id="KW-0175">Coiled coil</keyword>
<dbReference type="GO" id="GO:0060271">
    <property type="term" value="P:cilium assembly"/>
    <property type="evidence" value="ECO:0007669"/>
    <property type="project" value="TreeGrafter"/>
</dbReference>
<feature type="coiled-coil region" evidence="9">
    <location>
        <begin position="1493"/>
        <end position="1520"/>
    </location>
</feature>
<feature type="coiled-coil region" evidence="9">
    <location>
        <begin position="1336"/>
        <end position="1363"/>
    </location>
</feature>
<keyword evidence="8" id="KW-0966">Cell projection</keyword>
<dbReference type="EMBL" id="KQ414940">
    <property type="protein sequence ID" value="KOC59156.1"/>
    <property type="molecule type" value="Genomic_DNA"/>
</dbReference>
<feature type="region of interest" description="Disordered" evidence="10">
    <location>
        <begin position="668"/>
        <end position="688"/>
    </location>
</feature>
<evidence type="ECO:0000256" key="2">
    <source>
        <dbReference type="ARBA" id="ARBA00004245"/>
    </source>
</evidence>
<comment type="subcellular location">
    <subcellularLocation>
        <location evidence="1">Cell projection</location>
        <location evidence="1">Cilium</location>
    </subcellularLocation>
    <subcellularLocation>
        <location evidence="2">Cytoplasm</location>
        <location evidence="2">Cytoskeleton</location>
    </subcellularLocation>
</comment>
<feature type="coiled-coil region" evidence="9">
    <location>
        <begin position="887"/>
        <end position="921"/>
    </location>
</feature>
<name>A0A0L7QKV4_9HYME</name>
<dbReference type="SUPFAM" id="SSF50998">
    <property type="entry name" value="Quinoprotein alcohol dehydrogenase-like"/>
    <property type="match status" value="1"/>
</dbReference>
<evidence type="ECO:0000256" key="7">
    <source>
        <dbReference type="ARBA" id="ARBA00023212"/>
    </source>
</evidence>